<feature type="region of interest" description="Disordered" evidence="4">
    <location>
        <begin position="228"/>
        <end position="257"/>
    </location>
</feature>
<name>A0A1V6TWM0_9EURO</name>
<evidence type="ECO:0000256" key="1">
    <source>
        <dbReference type="ARBA" id="ARBA00004173"/>
    </source>
</evidence>
<dbReference type="InterPro" id="IPR051975">
    <property type="entry name" value="mtLSU_mL45"/>
</dbReference>
<gene>
    <name evidence="5" type="ORF">PENSTE_c002G00843</name>
</gene>
<organism evidence="5 6">
    <name type="scientific">Penicillium steckii</name>
    <dbReference type="NCBI Taxonomy" id="303698"/>
    <lineage>
        <taxon>Eukaryota</taxon>
        <taxon>Fungi</taxon>
        <taxon>Dikarya</taxon>
        <taxon>Ascomycota</taxon>
        <taxon>Pezizomycotina</taxon>
        <taxon>Eurotiomycetes</taxon>
        <taxon>Eurotiomycetidae</taxon>
        <taxon>Eurotiales</taxon>
        <taxon>Aspergillaceae</taxon>
        <taxon>Penicillium</taxon>
    </lineage>
</organism>
<proteinExistence type="predicted"/>
<keyword evidence="6" id="KW-1185">Reference proteome</keyword>
<protein>
    <recommendedName>
        <fullName evidence="7">Tim44-like domain-containing protein</fullName>
    </recommendedName>
</protein>
<dbReference type="Proteomes" id="UP000191285">
    <property type="component" value="Unassembled WGS sequence"/>
</dbReference>
<keyword evidence="2" id="KW-0809">Transit peptide</keyword>
<accession>A0A1V6TWM0</accession>
<evidence type="ECO:0008006" key="7">
    <source>
        <dbReference type="Google" id="ProtNLM"/>
    </source>
</evidence>
<reference evidence="6" key="1">
    <citation type="journal article" date="2017" name="Nat. Microbiol.">
        <title>Global analysis of biosynthetic gene clusters reveals vast potential of secondary metabolite production in Penicillium species.</title>
        <authorList>
            <person name="Nielsen J.C."/>
            <person name="Grijseels S."/>
            <person name="Prigent S."/>
            <person name="Ji B."/>
            <person name="Dainat J."/>
            <person name="Nielsen K.F."/>
            <person name="Frisvad J.C."/>
            <person name="Workman M."/>
            <person name="Nielsen J."/>
        </authorList>
    </citation>
    <scope>NUCLEOTIDE SEQUENCE [LARGE SCALE GENOMIC DNA]</scope>
    <source>
        <strain evidence="6">IBT 24891</strain>
    </source>
</reference>
<dbReference type="Gene3D" id="3.10.450.240">
    <property type="match status" value="1"/>
</dbReference>
<dbReference type="EMBL" id="MLKD01000002">
    <property type="protein sequence ID" value="OQE29963.1"/>
    <property type="molecule type" value="Genomic_DNA"/>
</dbReference>
<dbReference type="GO" id="GO:0005739">
    <property type="term" value="C:mitochondrion"/>
    <property type="evidence" value="ECO:0007669"/>
    <property type="project" value="UniProtKB-SubCell"/>
</dbReference>
<evidence type="ECO:0000256" key="4">
    <source>
        <dbReference type="SAM" id="MobiDB-lite"/>
    </source>
</evidence>
<evidence type="ECO:0000256" key="2">
    <source>
        <dbReference type="ARBA" id="ARBA00022946"/>
    </source>
</evidence>
<dbReference type="PANTHER" id="PTHR28554:SF1">
    <property type="entry name" value="LARGE RIBOSOMAL SUBUNIT PROTEIN ML45"/>
    <property type="match status" value="1"/>
</dbReference>
<comment type="subcellular location">
    <subcellularLocation>
        <location evidence="1">Mitochondrion</location>
    </subcellularLocation>
</comment>
<comment type="caution">
    <text evidence="5">The sequence shown here is derived from an EMBL/GenBank/DDBJ whole genome shotgun (WGS) entry which is preliminary data.</text>
</comment>
<feature type="compositionally biased region" description="Polar residues" evidence="4">
    <location>
        <begin position="228"/>
        <end position="237"/>
    </location>
</feature>
<sequence>MASSLRTPAGKVMPSTRSVLINFQPYAPGTAQCRSFSQASQRWAYKTQNFSPRTASQPSMKVRSKDLIASQLPNDIGLLPGTFVRPLWRDLPSVFEKPRDRLQMEWTWLKSWFQNFLSLIIYTKKDNNYPLLLKERRKIASSLYENMYTSFANGDITKIKQICCDGLTRKLVTQIESRQANETVTWNLIKWLRQPSTHFTGLRVLSDRATQLPEVPKSGIRQIVLRVSSRQSMSKSGSAPPRYTPSKGSKDVTPAPAKEQDVTEYVVIQQLIWNGKDGGWRVWGNTKPTTIDQIWSDPSFAPGMTALERLDAMRNFMQK</sequence>
<dbReference type="OrthoDB" id="19619at2759"/>
<evidence type="ECO:0000256" key="3">
    <source>
        <dbReference type="ARBA" id="ARBA00023128"/>
    </source>
</evidence>
<evidence type="ECO:0000313" key="5">
    <source>
        <dbReference type="EMBL" id="OQE29963.1"/>
    </source>
</evidence>
<dbReference type="AlphaFoldDB" id="A0A1V6TWM0"/>
<evidence type="ECO:0000313" key="6">
    <source>
        <dbReference type="Proteomes" id="UP000191285"/>
    </source>
</evidence>
<keyword evidence="3" id="KW-0496">Mitochondrion</keyword>
<dbReference type="STRING" id="303698.A0A1V6TWM0"/>
<dbReference type="PANTHER" id="PTHR28554">
    <property type="entry name" value="39S RIBOSOMAL PROTEIN L45, MITOCHONDRIAL"/>
    <property type="match status" value="1"/>
</dbReference>